<evidence type="ECO:0000313" key="5">
    <source>
        <dbReference type="Proteomes" id="UP000001219"/>
    </source>
</evidence>
<keyword evidence="5" id="KW-1185">Reference proteome</keyword>
<keyword evidence="3" id="KW-0520">NAD</keyword>
<protein>
    <submittedName>
        <fullName evidence="4">Lycopene cyclase family protein</fullName>
        <ecNumber evidence="4">5.3.99.8</ecNumber>
    </submittedName>
</protein>
<dbReference type="Proteomes" id="UP000001219">
    <property type="component" value="Chromosome"/>
</dbReference>
<evidence type="ECO:0000256" key="2">
    <source>
        <dbReference type="ARBA" id="ARBA00022746"/>
    </source>
</evidence>
<accession>D0LDL3</accession>
<dbReference type="InterPro" id="IPR010108">
    <property type="entry name" value="Lycopene_cyclase_b/e"/>
</dbReference>
<evidence type="ECO:0000313" key="4">
    <source>
        <dbReference type="EMBL" id="ACY21636.1"/>
    </source>
</evidence>
<name>D0LDL3_GORB4</name>
<dbReference type="NCBIfam" id="TIGR01790">
    <property type="entry name" value="carotene-cycl"/>
    <property type="match status" value="1"/>
</dbReference>
<keyword evidence="2" id="KW-0125">Carotenoid biosynthesis</keyword>
<dbReference type="GO" id="GO:0016860">
    <property type="term" value="F:intramolecular oxidoreductase activity"/>
    <property type="evidence" value="ECO:0007669"/>
    <property type="project" value="UniProtKB-ARBA"/>
</dbReference>
<organism evidence="4 5">
    <name type="scientific">Gordonia bronchialis (strain ATCC 25592 / DSM 43247 / BCRC 13721 / JCM 3198 / KCTC 3076 / NBRC 16047 / NCTC 10667)</name>
    <name type="common">Rhodococcus bronchialis</name>
    <dbReference type="NCBI Taxonomy" id="526226"/>
    <lineage>
        <taxon>Bacteria</taxon>
        <taxon>Bacillati</taxon>
        <taxon>Actinomycetota</taxon>
        <taxon>Actinomycetes</taxon>
        <taxon>Mycobacteriales</taxon>
        <taxon>Gordoniaceae</taxon>
        <taxon>Gordonia</taxon>
    </lineage>
</organism>
<dbReference type="PANTHER" id="PTHR39757">
    <property type="match status" value="1"/>
</dbReference>
<dbReference type="GO" id="GO:0016117">
    <property type="term" value="P:carotenoid biosynthetic process"/>
    <property type="evidence" value="ECO:0007669"/>
    <property type="project" value="UniProtKB-KW"/>
</dbReference>
<dbReference type="PANTHER" id="PTHR39757:SF5">
    <property type="entry name" value="OS02G0190600 PROTEIN"/>
    <property type="match status" value="1"/>
</dbReference>
<dbReference type="InterPro" id="IPR036188">
    <property type="entry name" value="FAD/NAD-bd_sf"/>
</dbReference>
<dbReference type="STRING" id="526226.Gbro_2394"/>
<dbReference type="SUPFAM" id="SSF51905">
    <property type="entry name" value="FAD/NAD(P)-binding domain"/>
    <property type="match status" value="1"/>
</dbReference>
<dbReference type="AlphaFoldDB" id="D0LDL3"/>
<reference evidence="4 5" key="2">
    <citation type="journal article" date="2010" name="Stand. Genomic Sci.">
        <title>Complete genome sequence of Gordonia bronchialis type strain (3410).</title>
        <authorList>
            <person name="Ivanova N."/>
            <person name="Sikorski J."/>
            <person name="Jando M."/>
            <person name="Lapidus A."/>
            <person name="Nolan M."/>
            <person name="Lucas S."/>
            <person name="Del Rio T.G."/>
            <person name="Tice H."/>
            <person name="Copeland A."/>
            <person name="Cheng J.F."/>
            <person name="Chen F."/>
            <person name="Bruce D."/>
            <person name="Goodwin L."/>
            <person name="Pitluck S."/>
            <person name="Mavromatis K."/>
            <person name="Ovchinnikova G."/>
            <person name="Pati A."/>
            <person name="Chen A."/>
            <person name="Palaniappan K."/>
            <person name="Land M."/>
            <person name="Hauser L."/>
            <person name="Chang Y.J."/>
            <person name="Jeffries C.D."/>
            <person name="Chain P."/>
            <person name="Saunders E."/>
            <person name="Han C."/>
            <person name="Detter J.C."/>
            <person name="Brettin T."/>
            <person name="Rohde M."/>
            <person name="Goker M."/>
            <person name="Bristow J."/>
            <person name="Eisen J.A."/>
            <person name="Markowitz V."/>
            <person name="Hugenholtz P."/>
            <person name="Klenk H.P."/>
            <person name="Kyrpides N.C."/>
        </authorList>
    </citation>
    <scope>NUCLEOTIDE SEQUENCE [LARGE SCALE GENOMIC DNA]</scope>
    <source>
        <strain evidence="5">ATCC 25592 / DSM 43247 / BCRC 13721 / JCM 3198 / KCTC 3076 / NBRC 16047 / NCTC 10667</strain>
    </source>
</reference>
<gene>
    <name evidence="4" type="ordered locus">Gbro_2394</name>
</gene>
<evidence type="ECO:0000256" key="1">
    <source>
        <dbReference type="ARBA" id="ARBA00006599"/>
    </source>
</evidence>
<comment type="similarity">
    <text evidence="1">Belongs to the lycopene cyclase family.</text>
</comment>
<proteinExistence type="inferred from homology"/>
<keyword evidence="4" id="KW-0413">Isomerase</keyword>
<sequence length="374" mass="40049">MPDVIVVGAGPAGRALTHRLLARDVTVTLVDPAPDRPWRSTYACWADEIPDWLDTDRTIAASVSTVAVWGRRHHTVTRPYSVFDTAALQRCLSVDDAFVVAARAGSITPTTIRLDDGTSMTAAAVIDARGSVGAGPRQTAWGVVVPRSAARPALGEHEAVLMDWRDHHQVGGDELGATPSFLYAVPLDADRVLLEETCLAGDPAIEVAALRERLGRRLAAIGVDAAAVTGTEAVSFRLTGVLGAPWRHAPPLFGARAGIMHPATGYSVAAALAAADPLARELAAGGDPNRQLWPTRARIVHRLRQVGLRALLDFDAPATVDFFDTFFDLPTHRQRTYLSDRTDAAALSATMAALFAACDNRTRRRLARAVLTPR</sequence>
<dbReference type="eggNOG" id="COG0654">
    <property type="taxonomic scope" value="Bacteria"/>
</dbReference>
<dbReference type="GO" id="GO:0016705">
    <property type="term" value="F:oxidoreductase activity, acting on paired donors, with incorporation or reduction of molecular oxygen"/>
    <property type="evidence" value="ECO:0007669"/>
    <property type="project" value="InterPro"/>
</dbReference>
<dbReference type="Pfam" id="PF05834">
    <property type="entry name" value="Lycopene_cycl"/>
    <property type="match status" value="1"/>
</dbReference>
<dbReference type="EMBL" id="CP001802">
    <property type="protein sequence ID" value="ACY21636.1"/>
    <property type="molecule type" value="Genomic_DNA"/>
</dbReference>
<dbReference type="KEGG" id="gbr:Gbro_2394"/>
<dbReference type="EC" id="5.3.99.8" evidence="4"/>
<dbReference type="Gene3D" id="3.50.50.60">
    <property type="entry name" value="FAD/NAD(P)-binding domain"/>
    <property type="match status" value="1"/>
</dbReference>
<dbReference type="RefSeq" id="WP_012834191.1">
    <property type="nucleotide sequence ID" value="NC_013441.1"/>
</dbReference>
<reference evidence="5" key="1">
    <citation type="submission" date="2009-10" db="EMBL/GenBank/DDBJ databases">
        <title>The complete chromosome of Gordonia bronchialis DSM 43247.</title>
        <authorList>
            <consortium name="US DOE Joint Genome Institute (JGI-PGF)"/>
            <person name="Lucas S."/>
            <person name="Copeland A."/>
            <person name="Lapidus A."/>
            <person name="Glavina del Rio T."/>
            <person name="Dalin E."/>
            <person name="Tice H."/>
            <person name="Bruce D."/>
            <person name="Goodwin L."/>
            <person name="Pitluck S."/>
            <person name="Kyrpides N."/>
            <person name="Mavromatis K."/>
            <person name="Ivanova N."/>
            <person name="Ovchinnikova G."/>
            <person name="Saunders E."/>
            <person name="Brettin T."/>
            <person name="Detter J.C."/>
            <person name="Han C."/>
            <person name="Larimer F."/>
            <person name="Land M."/>
            <person name="Hauser L."/>
            <person name="Markowitz V."/>
            <person name="Cheng J.-F."/>
            <person name="Hugenholtz P."/>
            <person name="Woyke T."/>
            <person name="Wu D."/>
            <person name="Jando M."/>
            <person name="Schneider S."/>
            <person name="Goeker M."/>
            <person name="Klenk H.-P."/>
            <person name="Eisen J.A."/>
        </authorList>
    </citation>
    <scope>NUCLEOTIDE SEQUENCE [LARGE SCALE GENOMIC DNA]</scope>
    <source>
        <strain evidence="5">ATCC 25592 / DSM 43247 / BCRC 13721 / JCM 3198 / KCTC 3076 / NBRC 16047 / NCTC 10667</strain>
    </source>
</reference>
<evidence type="ECO:0000256" key="3">
    <source>
        <dbReference type="ARBA" id="ARBA00023027"/>
    </source>
</evidence>
<dbReference type="HOGENOM" id="CLU_032956_1_1_11"/>